<feature type="transmembrane region" description="Helical" evidence="9">
    <location>
        <begin position="226"/>
        <end position="247"/>
    </location>
</feature>
<evidence type="ECO:0000256" key="7">
    <source>
        <dbReference type="ARBA" id="ARBA00023180"/>
    </source>
</evidence>
<keyword evidence="7" id="KW-0325">Glycoprotein</keyword>
<feature type="transmembrane region" description="Helical" evidence="9">
    <location>
        <begin position="185"/>
        <end position="205"/>
    </location>
</feature>
<feature type="transmembrane region" description="Helical" evidence="9">
    <location>
        <begin position="291"/>
        <end position="312"/>
    </location>
</feature>
<dbReference type="FunFam" id="1.20.1720.10:FF:000013">
    <property type="entry name" value="Related to multidrug resistance proteins"/>
    <property type="match status" value="1"/>
</dbReference>
<keyword evidence="4 9" id="KW-0812">Transmembrane</keyword>
<evidence type="ECO:0000256" key="8">
    <source>
        <dbReference type="SAM" id="MobiDB-lite"/>
    </source>
</evidence>
<dbReference type="GO" id="GO:0012505">
    <property type="term" value="C:endomembrane system"/>
    <property type="evidence" value="ECO:0007669"/>
    <property type="project" value="UniProtKB-SubCell"/>
</dbReference>
<feature type="compositionally biased region" description="Basic and acidic residues" evidence="8">
    <location>
        <begin position="512"/>
        <end position="525"/>
    </location>
</feature>
<dbReference type="InterPro" id="IPR011701">
    <property type="entry name" value="MFS"/>
</dbReference>
<keyword evidence="3" id="KW-0813">Transport</keyword>
<dbReference type="InterPro" id="IPR036259">
    <property type="entry name" value="MFS_trans_sf"/>
</dbReference>
<feature type="domain" description="Major facilitator superfamily (MFS) profile" evidence="10">
    <location>
        <begin position="32"/>
        <end position="511"/>
    </location>
</feature>
<dbReference type="InterPro" id="IPR020846">
    <property type="entry name" value="MFS_dom"/>
</dbReference>
<comment type="subcellular location">
    <subcellularLocation>
        <location evidence="1">Endomembrane system</location>
        <topology evidence="1">Multi-pass membrane protein</topology>
    </subcellularLocation>
</comment>
<keyword evidence="6 9" id="KW-0472">Membrane</keyword>
<dbReference type="PANTHER" id="PTHR23501">
    <property type="entry name" value="MAJOR FACILITATOR SUPERFAMILY"/>
    <property type="match status" value="1"/>
</dbReference>
<evidence type="ECO:0000256" key="1">
    <source>
        <dbReference type="ARBA" id="ARBA00004127"/>
    </source>
</evidence>
<feature type="transmembrane region" description="Helical" evidence="9">
    <location>
        <begin position="155"/>
        <end position="179"/>
    </location>
</feature>
<dbReference type="GO" id="GO:0046943">
    <property type="term" value="F:carboxylic acid transmembrane transporter activity"/>
    <property type="evidence" value="ECO:0007669"/>
    <property type="project" value="UniProtKB-ARBA"/>
</dbReference>
<dbReference type="PROSITE" id="PS50850">
    <property type="entry name" value="MFS"/>
    <property type="match status" value="1"/>
</dbReference>
<evidence type="ECO:0000256" key="5">
    <source>
        <dbReference type="ARBA" id="ARBA00022989"/>
    </source>
</evidence>
<comment type="similarity">
    <text evidence="2">Belongs to the major facilitator superfamily.</text>
</comment>
<feature type="transmembrane region" description="Helical" evidence="9">
    <location>
        <begin position="488"/>
        <end position="506"/>
    </location>
</feature>
<organism evidence="11 12">
    <name type="scientific">Fusarium solani</name>
    <name type="common">Filamentous fungus</name>
    <dbReference type="NCBI Taxonomy" id="169388"/>
    <lineage>
        <taxon>Eukaryota</taxon>
        <taxon>Fungi</taxon>
        <taxon>Dikarya</taxon>
        <taxon>Ascomycota</taxon>
        <taxon>Pezizomycotina</taxon>
        <taxon>Sordariomycetes</taxon>
        <taxon>Hypocreomycetidae</taxon>
        <taxon>Hypocreales</taxon>
        <taxon>Nectriaceae</taxon>
        <taxon>Fusarium</taxon>
        <taxon>Fusarium solani species complex</taxon>
    </lineage>
</organism>
<comment type="caution">
    <text evidence="11">The sequence shown here is derived from an EMBL/GenBank/DDBJ whole genome shotgun (WGS) entry which is preliminary data.</text>
</comment>
<dbReference type="SUPFAM" id="SSF103473">
    <property type="entry name" value="MFS general substrate transporter"/>
    <property type="match status" value="1"/>
</dbReference>
<feature type="transmembrane region" description="Helical" evidence="9">
    <location>
        <begin position="97"/>
        <end position="116"/>
    </location>
</feature>
<dbReference type="GO" id="GO:0005886">
    <property type="term" value="C:plasma membrane"/>
    <property type="evidence" value="ECO:0007669"/>
    <property type="project" value="TreeGrafter"/>
</dbReference>
<evidence type="ECO:0000259" key="10">
    <source>
        <dbReference type="PROSITE" id="PS50850"/>
    </source>
</evidence>
<accession>A0A9P9KEK0</accession>
<keyword evidence="5 9" id="KW-1133">Transmembrane helix</keyword>
<feature type="transmembrane region" description="Helical" evidence="9">
    <location>
        <begin position="122"/>
        <end position="143"/>
    </location>
</feature>
<dbReference type="Gene3D" id="1.20.1250.20">
    <property type="entry name" value="MFS general substrate transporter like domains"/>
    <property type="match status" value="1"/>
</dbReference>
<proteinExistence type="inferred from homology"/>
<name>A0A9P9KEK0_FUSSL</name>
<gene>
    <name evidence="11" type="ORF">B0J15DRAFT_446421</name>
</gene>
<protein>
    <submittedName>
        <fullName evidence="11">Major facilitator superfamily domain-containing protein</fullName>
    </submittedName>
</protein>
<dbReference type="EMBL" id="JAGTJS010000010">
    <property type="protein sequence ID" value="KAH7254456.1"/>
    <property type="molecule type" value="Genomic_DNA"/>
</dbReference>
<dbReference type="Gene3D" id="1.20.1720.10">
    <property type="entry name" value="Multidrug resistance protein D"/>
    <property type="match status" value="1"/>
</dbReference>
<evidence type="ECO:0000256" key="3">
    <source>
        <dbReference type="ARBA" id="ARBA00022448"/>
    </source>
</evidence>
<feature type="transmembrane region" description="Helical" evidence="9">
    <location>
        <begin position="324"/>
        <end position="349"/>
    </location>
</feature>
<reference evidence="11" key="1">
    <citation type="journal article" date="2021" name="Nat. Commun.">
        <title>Genetic determinants of endophytism in the Arabidopsis root mycobiome.</title>
        <authorList>
            <person name="Mesny F."/>
            <person name="Miyauchi S."/>
            <person name="Thiergart T."/>
            <person name="Pickel B."/>
            <person name="Atanasova L."/>
            <person name="Karlsson M."/>
            <person name="Huettel B."/>
            <person name="Barry K.W."/>
            <person name="Haridas S."/>
            <person name="Chen C."/>
            <person name="Bauer D."/>
            <person name="Andreopoulos W."/>
            <person name="Pangilinan J."/>
            <person name="LaButti K."/>
            <person name="Riley R."/>
            <person name="Lipzen A."/>
            <person name="Clum A."/>
            <person name="Drula E."/>
            <person name="Henrissat B."/>
            <person name="Kohler A."/>
            <person name="Grigoriev I.V."/>
            <person name="Martin F.M."/>
            <person name="Hacquard S."/>
        </authorList>
    </citation>
    <scope>NUCLEOTIDE SEQUENCE</scope>
    <source>
        <strain evidence="11">FSSC 5 MPI-SDFR-AT-0091</strain>
    </source>
</reference>
<feature type="transmembrane region" description="Helical" evidence="9">
    <location>
        <begin position="253"/>
        <end position="271"/>
    </location>
</feature>
<feature type="transmembrane region" description="Helical" evidence="9">
    <location>
        <begin position="383"/>
        <end position="404"/>
    </location>
</feature>
<sequence>MTQNNRNDQVLKAERALHDQYNLLPRSQLVPYLGILSFCMLISFIDQNGISITQPTIAKDLDASATISWAGTSSLIANTTFQMLYGRLSDIFGRKAVFLGAVALLAIADLLCGLSQNPAMFYVFRGVSGIGSGGIANIAMIIVSDVVTLEERGKYQGIFGTMVGLGNLIGPFLAAAFIKRSTWRAFFYMLAPLGAIAGVVSYLFLPNKPPTATFKESAARIDYGGSFTISLGIILLLIPISGGGAYFDWNSPMVISMLTIGCLSCLLFLLIEWKIAKLPMMPVTIFANKEVVILLIHSFLFGAVYQSYIYYLPLYLLNARQFEVLEAAAISTALFTFQAVFSTLSGLYISHFNRYGEVIWFGFATWTLGAGLCLTFDRNTSPGAIIGPLMVIGVGVGCIFQPTLVALQAHSPKSRRAVIISNRNFFRCCGGAVGLAISAAILQAALRSKLPAEYAYLADSTYALPTDLEPGPSAERVYDAYMHASHSVFLMQVPMIGVSLIGCLFIKDQGLEGREETSRSEEEPQRTMVGPQDNTPKVS</sequence>
<evidence type="ECO:0000313" key="12">
    <source>
        <dbReference type="Proteomes" id="UP000736672"/>
    </source>
</evidence>
<dbReference type="AlphaFoldDB" id="A0A9P9KEK0"/>
<evidence type="ECO:0000256" key="6">
    <source>
        <dbReference type="ARBA" id="ARBA00023136"/>
    </source>
</evidence>
<evidence type="ECO:0000256" key="4">
    <source>
        <dbReference type="ARBA" id="ARBA00022692"/>
    </source>
</evidence>
<evidence type="ECO:0000256" key="2">
    <source>
        <dbReference type="ARBA" id="ARBA00008335"/>
    </source>
</evidence>
<dbReference type="Proteomes" id="UP000736672">
    <property type="component" value="Unassembled WGS sequence"/>
</dbReference>
<dbReference type="PANTHER" id="PTHR23501:SF78">
    <property type="entry name" value="MAJOR FACILITATOR SUPERFAMILY (MFS) PROFILE DOMAIN-CONTAINING PROTEIN-RELATED"/>
    <property type="match status" value="1"/>
</dbReference>
<feature type="transmembrane region" description="Helical" evidence="9">
    <location>
        <begin position="425"/>
        <end position="446"/>
    </location>
</feature>
<evidence type="ECO:0000256" key="9">
    <source>
        <dbReference type="SAM" id="Phobius"/>
    </source>
</evidence>
<dbReference type="OrthoDB" id="10021397at2759"/>
<feature type="transmembrane region" description="Helical" evidence="9">
    <location>
        <begin position="358"/>
        <end position="377"/>
    </location>
</feature>
<evidence type="ECO:0000313" key="11">
    <source>
        <dbReference type="EMBL" id="KAH7254456.1"/>
    </source>
</evidence>
<dbReference type="Pfam" id="PF07690">
    <property type="entry name" value="MFS_1"/>
    <property type="match status" value="1"/>
</dbReference>
<keyword evidence="12" id="KW-1185">Reference proteome</keyword>
<dbReference type="FunFam" id="1.20.1250.20:FF:000436">
    <property type="entry name" value="MFS transporter, putative"/>
    <property type="match status" value="1"/>
</dbReference>
<feature type="region of interest" description="Disordered" evidence="8">
    <location>
        <begin position="512"/>
        <end position="539"/>
    </location>
</feature>